<feature type="transmembrane region" description="Helical" evidence="3">
    <location>
        <begin position="318"/>
        <end position="335"/>
    </location>
</feature>
<keyword evidence="3" id="KW-1133">Transmembrane helix</keyword>
<accession>A0A128EXQ0</accession>
<feature type="transmembrane region" description="Helical" evidence="3">
    <location>
        <begin position="341"/>
        <end position="361"/>
    </location>
</feature>
<dbReference type="Gene3D" id="1.20.144.10">
    <property type="entry name" value="Phosphatidic acid phosphatase type 2/haloperoxidase"/>
    <property type="match status" value="1"/>
</dbReference>
<dbReference type="Pfam" id="PF01569">
    <property type="entry name" value="PAP2"/>
    <property type="match status" value="1"/>
</dbReference>
<dbReference type="SUPFAM" id="SSF48317">
    <property type="entry name" value="Acid phosphatase/Vanadium-dependent haloperoxidase"/>
    <property type="match status" value="1"/>
</dbReference>
<dbReference type="SUPFAM" id="SSF55811">
    <property type="entry name" value="Nudix"/>
    <property type="match status" value="1"/>
</dbReference>
<feature type="transmembrane region" description="Helical" evidence="3">
    <location>
        <begin position="244"/>
        <end position="265"/>
    </location>
</feature>
<dbReference type="CDD" id="cd02883">
    <property type="entry name" value="NUDIX_Hydrolase"/>
    <property type="match status" value="1"/>
</dbReference>
<feature type="transmembrane region" description="Helical" evidence="3">
    <location>
        <begin position="459"/>
        <end position="479"/>
    </location>
</feature>
<dbReference type="AlphaFoldDB" id="A0A128EXQ0"/>
<dbReference type="STRING" id="1796497.GCE9029_01412"/>
<keyword evidence="3" id="KW-0472">Membrane</keyword>
<feature type="transmembrane region" description="Helical" evidence="3">
    <location>
        <begin position="285"/>
        <end position="306"/>
    </location>
</feature>
<dbReference type="InterPro" id="IPR015797">
    <property type="entry name" value="NUDIX_hydrolase-like_dom_sf"/>
</dbReference>
<dbReference type="SMART" id="SM00014">
    <property type="entry name" value="acidPPc"/>
    <property type="match status" value="1"/>
</dbReference>
<dbReference type="PANTHER" id="PTHR43736">
    <property type="entry name" value="ADP-RIBOSE PYROPHOSPHATASE"/>
    <property type="match status" value="1"/>
</dbReference>
<proteinExistence type="predicted"/>
<evidence type="ECO:0000256" key="3">
    <source>
        <dbReference type="SAM" id="Phobius"/>
    </source>
</evidence>
<comment type="cofactor">
    <cofactor evidence="1">
        <name>Mg(2+)</name>
        <dbReference type="ChEBI" id="CHEBI:18420"/>
    </cofactor>
</comment>
<dbReference type="InterPro" id="IPR036938">
    <property type="entry name" value="PAP2/HPO_sf"/>
</dbReference>
<keyword evidence="6" id="KW-1185">Reference proteome</keyword>
<dbReference type="PROSITE" id="PS51462">
    <property type="entry name" value="NUDIX"/>
    <property type="match status" value="1"/>
</dbReference>
<gene>
    <name evidence="5" type="ORF">GCE9029_01412</name>
</gene>
<dbReference type="Gene3D" id="3.90.79.10">
    <property type="entry name" value="Nucleoside Triphosphate Pyrophosphohydrolase"/>
    <property type="match status" value="1"/>
</dbReference>
<dbReference type="InterPro" id="IPR020084">
    <property type="entry name" value="NUDIX_hydrolase_CS"/>
</dbReference>
<feature type="transmembrane region" description="Helical" evidence="3">
    <location>
        <begin position="373"/>
        <end position="393"/>
    </location>
</feature>
<dbReference type="PROSITE" id="PS00893">
    <property type="entry name" value="NUDIX_BOX"/>
    <property type="match status" value="1"/>
</dbReference>
<dbReference type="CDD" id="cd01610">
    <property type="entry name" value="PAP2_like"/>
    <property type="match status" value="1"/>
</dbReference>
<protein>
    <submittedName>
        <fullName evidence="5">PAP2 superfamily protein</fullName>
    </submittedName>
</protein>
<dbReference type="EMBL" id="FIZX01000001">
    <property type="protein sequence ID" value="CZF79353.1"/>
    <property type="molecule type" value="Genomic_DNA"/>
</dbReference>
<evidence type="ECO:0000256" key="2">
    <source>
        <dbReference type="ARBA" id="ARBA00022801"/>
    </source>
</evidence>
<evidence type="ECO:0000256" key="1">
    <source>
        <dbReference type="ARBA" id="ARBA00001946"/>
    </source>
</evidence>
<dbReference type="Proteomes" id="UP000071641">
    <property type="component" value="Unassembled WGS sequence"/>
</dbReference>
<dbReference type="InterPro" id="IPR000086">
    <property type="entry name" value="NUDIX_hydrolase_dom"/>
</dbReference>
<dbReference type="Pfam" id="PF00293">
    <property type="entry name" value="NUDIX"/>
    <property type="match status" value="1"/>
</dbReference>
<evidence type="ECO:0000259" key="4">
    <source>
        <dbReference type="PROSITE" id="PS51462"/>
    </source>
</evidence>
<keyword evidence="3" id="KW-0812">Transmembrane</keyword>
<evidence type="ECO:0000313" key="6">
    <source>
        <dbReference type="Proteomes" id="UP000071641"/>
    </source>
</evidence>
<feature type="transmembrane region" description="Helical" evidence="3">
    <location>
        <begin position="211"/>
        <end position="235"/>
    </location>
</feature>
<dbReference type="RefSeq" id="WP_231870049.1">
    <property type="nucleotide sequence ID" value="NZ_FIZX01000001.1"/>
</dbReference>
<dbReference type="InterPro" id="IPR000326">
    <property type="entry name" value="PAP2/HPO"/>
</dbReference>
<keyword evidence="2" id="KW-0378">Hydrolase</keyword>
<feature type="transmembrane region" description="Helical" evidence="3">
    <location>
        <begin position="399"/>
        <end position="422"/>
    </location>
</feature>
<name>A0A128EXQ0_9GAMM</name>
<dbReference type="PANTHER" id="PTHR43736:SF2">
    <property type="entry name" value="MUTT_NUDIX FAMILY PROTEIN"/>
    <property type="match status" value="1"/>
</dbReference>
<organism evidence="5 6">
    <name type="scientific">Grimontia celer</name>
    <dbReference type="NCBI Taxonomy" id="1796497"/>
    <lineage>
        <taxon>Bacteria</taxon>
        <taxon>Pseudomonadati</taxon>
        <taxon>Pseudomonadota</taxon>
        <taxon>Gammaproteobacteria</taxon>
        <taxon>Vibrionales</taxon>
        <taxon>Vibrionaceae</taxon>
        <taxon>Grimontia</taxon>
    </lineage>
</organism>
<feature type="domain" description="Nudix hydrolase" evidence="4">
    <location>
        <begin position="35"/>
        <end position="169"/>
    </location>
</feature>
<evidence type="ECO:0000313" key="5">
    <source>
        <dbReference type="EMBL" id="CZF79353.1"/>
    </source>
</evidence>
<reference evidence="6" key="1">
    <citation type="submission" date="2016-02" db="EMBL/GenBank/DDBJ databases">
        <authorList>
            <person name="Rodrigo-Torres Lidia"/>
            <person name="Arahal R.David."/>
        </authorList>
    </citation>
    <scope>NUCLEOTIDE SEQUENCE [LARGE SCALE GENOMIC DNA]</scope>
    <source>
        <strain evidence="6">CECT 9029</strain>
    </source>
</reference>
<sequence>MSITRLISGMLFLSILLLVFPGKTTSKENAINSTLPIKAGDCLIVDSDKNILMIDEAISGRYSIPGGSIIGEETAEQAAKREAYEETGLHVNVGKQIARTYNSAIFACELVSPSPYFIDSQGRKVLMAWSAPHFGKEVTRVLMMPNNKAVRDNYRFPEHKWMFKRWIPEVPPSEFVLSAGDTAVLTPFYRAQLSWLQTLHEWKAKSAAVEAFVTTTIVLGSLFTPFLFLATLIYIRAYHGHRAALIYGAGLLAVSIFVLILTTVVELPRPYFIDPVFGEQDTLGYTLPSTMVSLTTFFFSWLLLSWDREVYPQGRKRLSLFGMFCVAVISGKVLLQGEHYPSDMVMGLLIGFGFAVGFRRLRDWRFANRNRALISARFWLMSFVAVSVIGIVIHKPHIVYLSAFCLGTYCSILWLKVFPLYVSAVRRPAKLTFFMIALAGVLAIIFADNTISSRYAVNTIIVAVNCAAAWGISVWLLVVTPRIFHQFVR</sequence>
<dbReference type="GO" id="GO:0016787">
    <property type="term" value="F:hydrolase activity"/>
    <property type="evidence" value="ECO:0007669"/>
    <property type="project" value="UniProtKB-KW"/>
</dbReference>
<feature type="transmembrane region" description="Helical" evidence="3">
    <location>
        <begin position="429"/>
        <end position="447"/>
    </location>
</feature>